<sequence length="140" mass="15472">MFEISFVLLVSLAARHLGESNPPPINGYPVEFEAWGETFHVREPADWVPGLELPETAADIPTFQAAAFRRPDQLYARILAPASLRRFLTIQPANDAIAEFATSMGVAAGEYIARTIPPERLPRAEREAVDAAFRDLISHS</sequence>
<dbReference type="Proteomes" id="UP000244893">
    <property type="component" value="Unassembled WGS sequence"/>
</dbReference>
<organism evidence="1 2">
    <name type="scientific">Amnibacterium flavum</name>
    <dbReference type="NCBI Taxonomy" id="2173173"/>
    <lineage>
        <taxon>Bacteria</taxon>
        <taxon>Bacillati</taxon>
        <taxon>Actinomycetota</taxon>
        <taxon>Actinomycetes</taxon>
        <taxon>Micrococcales</taxon>
        <taxon>Microbacteriaceae</taxon>
        <taxon>Amnibacterium</taxon>
    </lineage>
</organism>
<protein>
    <submittedName>
        <fullName evidence="1">Uncharacterized protein</fullName>
    </submittedName>
</protein>
<gene>
    <name evidence="1" type="ORF">DDQ50_08695</name>
</gene>
<proteinExistence type="predicted"/>
<accession>A0A2V1HSC8</accession>
<dbReference type="EMBL" id="QEOP01000002">
    <property type="protein sequence ID" value="PVZ93850.1"/>
    <property type="molecule type" value="Genomic_DNA"/>
</dbReference>
<comment type="caution">
    <text evidence="1">The sequence shown here is derived from an EMBL/GenBank/DDBJ whole genome shotgun (WGS) entry which is preliminary data.</text>
</comment>
<dbReference type="AlphaFoldDB" id="A0A2V1HSC8"/>
<evidence type="ECO:0000313" key="1">
    <source>
        <dbReference type="EMBL" id="PVZ93850.1"/>
    </source>
</evidence>
<keyword evidence="2" id="KW-1185">Reference proteome</keyword>
<name>A0A2V1HSC8_9MICO</name>
<evidence type="ECO:0000313" key="2">
    <source>
        <dbReference type="Proteomes" id="UP000244893"/>
    </source>
</evidence>
<reference evidence="1 2" key="1">
    <citation type="submission" date="2018-05" db="EMBL/GenBank/DDBJ databases">
        <title>Amnibacterium sp. M8JJ-5, whole genome shotgun sequence.</title>
        <authorList>
            <person name="Tuo L."/>
        </authorList>
    </citation>
    <scope>NUCLEOTIDE SEQUENCE [LARGE SCALE GENOMIC DNA]</scope>
    <source>
        <strain evidence="1 2">M8JJ-5</strain>
    </source>
</reference>